<feature type="repeat" description="TPR" evidence="1">
    <location>
        <begin position="45"/>
        <end position="78"/>
    </location>
</feature>
<dbReference type="InterPro" id="IPR019734">
    <property type="entry name" value="TPR_rpt"/>
</dbReference>
<keyword evidence="1" id="KW-0802">TPR repeat</keyword>
<comment type="caution">
    <text evidence="2">The sequence shown here is derived from an EMBL/GenBank/DDBJ whole genome shotgun (WGS) entry which is preliminary data.</text>
</comment>
<dbReference type="Gene3D" id="1.25.40.10">
    <property type="entry name" value="Tetratricopeptide repeat domain"/>
    <property type="match status" value="1"/>
</dbReference>
<dbReference type="AlphaFoldDB" id="A0A1C2E4C2"/>
<dbReference type="InterPro" id="IPR011990">
    <property type="entry name" value="TPR-like_helical_dom_sf"/>
</dbReference>
<dbReference type="OrthoDB" id="7284833at2"/>
<evidence type="ECO:0000313" key="3">
    <source>
        <dbReference type="Proteomes" id="UP000095143"/>
    </source>
</evidence>
<dbReference type="SUPFAM" id="SSF48452">
    <property type="entry name" value="TPR-like"/>
    <property type="match status" value="1"/>
</dbReference>
<accession>A0A1C2E4C2</accession>
<dbReference type="PROSITE" id="PS50005">
    <property type="entry name" value="TPR"/>
    <property type="match status" value="1"/>
</dbReference>
<dbReference type="Proteomes" id="UP000095143">
    <property type="component" value="Unassembled WGS sequence"/>
</dbReference>
<evidence type="ECO:0000313" key="2">
    <source>
        <dbReference type="EMBL" id="OCX21849.1"/>
    </source>
</evidence>
<gene>
    <name evidence="2" type="ORF">BBI10_09775</name>
</gene>
<name>A0A1C2E4C2_9PSED</name>
<reference evidence="2 3" key="1">
    <citation type="submission" date="2016-08" db="EMBL/GenBank/DDBJ databases">
        <title>Whole genome sequence of Pseudomonas graminis strain UASWS1507, a potential biological control agent for agriculture.</title>
        <authorList>
            <person name="Crovadore J."/>
            <person name="Calmin G."/>
            <person name="Chablais R."/>
            <person name="Cochard B."/>
            <person name="Lefort F."/>
        </authorList>
    </citation>
    <scope>NUCLEOTIDE SEQUENCE [LARGE SCALE GENOMIC DNA]</scope>
    <source>
        <strain evidence="2 3">UASWS1507</strain>
    </source>
</reference>
<organism evidence="2 3">
    <name type="scientific">Pseudomonas graminis</name>
    <dbReference type="NCBI Taxonomy" id="158627"/>
    <lineage>
        <taxon>Bacteria</taxon>
        <taxon>Pseudomonadati</taxon>
        <taxon>Pseudomonadota</taxon>
        <taxon>Gammaproteobacteria</taxon>
        <taxon>Pseudomonadales</taxon>
        <taxon>Pseudomonadaceae</taxon>
        <taxon>Pseudomonas</taxon>
    </lineage>
</organism>
<dbReference type="EMBL" id="MDEN01000060">
    <property type="protein sequence ID" value="OCX21849.1"/>
    <property type="molecule type" value="Genomic_DNA"/>
</dbReference>
<sequence length="409" mass="45912">MFDEDELFTSYMDSLILGVDLRNSGNLDAAEKHLLRAAMLDINEWQPFFELGVLYSERGNQAKASSLFSQAFTKSPGEMEVIRALLSSCVASKDLAHFVQIVDQSNIQSEDGLKLLTVYYQLMDYVNTYHLRYAGNTYEILRRNSRGWQLISEVVAEIAGCLSNNTPYAFIRLGDGEGTWLHHSSKDEMRFNALYSRNRDEFWDIWYGEASAHHRGAFYSQMSMLAGCLGEADLIGVPPDTWIDHEFSIGSMRGIPGTLNVVRMLEQTDLSSTALCTQLMHYELGESIDFFDLLSSLDKIGIISCHPEIVDIVKYKFGIQEVVYLPIPGEPSRLALLGNNSIQGEHFPSAFIATLDHIKSINWGGMLCLVGGGILGKQYCIQIKRQGGIAIDIGSIMDKWNNKKTRPDF</sequence>
<protein>
    <submittedName>
        <fullName evidence="2">Uncharacterized protein</fullName>
    </submittedName>
</protein>
<evidence type="ECO:0000256" key="1">
    <source>
        <dbReference type="PROSITE-ProRule" id="PRU00339"/>
    </source>
</evidence>
<dbReference type="RefSeq" id="WP_065988327.1">
    <property type="nucleotide sequence ID" value="NZ_MDEN01000060.1"/>
</dbReference>
<proteinExistence type="predicted"/>